<evidence type="ECO:0000313" key="2">
    <source>
        <dbReference type="EMBL" id="MBW4657062.1"/>
    </source>
</evidence>
<sequence length="117" mass="12671">MSFIRDLRRHHRQTGTVQPKPPGGGAVAKLGKEQLPIVEALVTAQPDAFLKELCERFAGQTGIEVSLSTMQQAVCKLKLSVKKNTDCGSTRDTTGQGSAVCLSPVEFHHRPPQLGIH</sequence>
<gene>
    <name evidence="2" type="ORF">KME15_00150</name>
</gene>
<dbReference type="Proteomes" id="UP000757435">
    <property type="component" value="Unassembled WGS sequence"/>
</dbReference>
<feature type="region of interest" description="Disordered" evidence="1">
    <location>
        <begin position="1"/>
        <end position="28"/>
    </location>
</feature>
<dbReference type="AlphaFoldDB" id="A0A951Q639"/>
<comment type="caution">
    <text evidence="2">The sequence shown here is derived from an EMBL/GenBank/DDBJ whole genome shotgun (WGS) entry which is preliminary data.</text>
</comment>
<dbReference type="InterPro" id="IPR009057">
    <property type="entry name" value="Homeodomain-like_sf"/>
</dbReference>
<name>A0A951Q639_9CYAN</name>
<reference evidence="2" key="2">
    <citation type="journal article" date="2022" name="Microbiol. Resour. Announc.">
        <title>Metagenome Sequencing to Explore Phylogenomics of Terrestrial Cyanobacteria.</title>
        <authorList>
            <person name="Ward R.D."/>
            <person name="Stajich J.E."/>
            <person name="Johansen J.R."/>
            <person name="Huntemann M."/>
            <person name="Clum A."/>
            <person name="Foster B."/>
            <person name="Foster B."/>
            <person name="Roux S."/>
            <person name="Palaniappan K."/>
            <person name="Varghese N."/>
            <person name="Mukherjee S."/>
            <person name="Reddy T.B.K."/>
            <person name="Daum C."/>
            <person name="Copeland A."/>
            <person name="Chen I.A."/>
            <person name="Ivanova N.N."/>
            <person name="Kyrpides N.C."/>
            <person name="Shapiro N."/>
            <person name="Eloe-Fadrosh E.A."/>
            <person name="Pietrasiak N."/>
        </authorList>
    </citation>
    <scope>NUCLEOTIDE SEQUENCE</scope>
    <source>
        <strain evidence="2">UHER 2000/2452</strain>
    </source>
</reference>
<accession>A0A951Q639</accession>
<proteinExistence type="predicted"/>
<evidence type="ECO:0000256" key="1">
    <source>
        <dbReference type="SAM" id="MobiDB-lite"/>
    </source>
</evidence>
<organism evidence="2 3">
    <name type="scientific">Drouetiella hepatica Uher 2000/2452</name>
    <dbReference type="NCBI Taxonomy" id="904376"/>
    <lineage>
        <taxon>Bacteria</taxon>
        <taxon>Bacillati</taxon>
        <taxon>Cyanobacteriota</taxon>
        <taxon>Cyanophyceae</taxon>
        <taxon>Oculatellales</taxon>
        <taxon>Oculatellaceae</taxon>
        <taxon>Drouetiella</taxon>
    </lineage>
</organism>
<reference evidence="2" key="1">
    <citation type="submission" date="2021-05" db="EMBL/GenBank/DDBJ databases">
        <authorList>
            <person name="Pietrasiak N."/>
            <person name="Ward R."/>
            <person name="Stajich J.E."/>
            <person name="Kurbessoian T."/>
        </authorList>
    </citation>
    <scope>NUCLEOTIDE SEQUENCE</scope>
    <source>
        <strain evidence="2">UHER 2000/2452</strain>
    </source>
</reference>
<dbReference type="SUPFAM" id="SSF46689">
    <property type="entry name" value="Homeodomain-like"/>
    <property type="match status" value="1"/>
</dbReference>
<evidence type="ECO:0000313" key="3">
    <source>
        <dbReference type="Proteomes" id="UP000757435"/>
    </source>
</evidence>
<protein>
    <submittedName>
        <fullName evidence="2">Transposase</fullName>
    </submittedName>
</protein>
<dbReference type="EMBL" id="JAHHHD010000001">
    <property type="protein sequence ID" value="MBW4657062.1"/>
    <property type="molecule type" value="Genomic_DNA"/>
</dbReference>